<keyword evidence="2" id="KW-1185">Reference proteome</keyword>
<dbReference type="EMBL" id="JADBEM010000001">
    <property type="protein sequence ID" value="MBE1609915.1"/>
    <property type="molecule type" value="Genomic_DNA"/>
</dbReference>
<gene>
    <name evidence="1" type="ORF">HEB94_006763</name>
</gene>
<dbReference type="Proteomes" id="UP000638648">
    <property type="component" value="Unassembled WGS sequence"/>
</dbReference>
<protein>
    <submittedName>
        <fullName evidence="1">Uncharacterized protein</fullName>
    </submittedName>
</protein>
<evidence type="ECO:0000313" key="1">
    <source>
        <dbReference type="EMBL" id="MBE1609915.1"/>
    </source>
</evidence>
<proteinExistence type="predicted"/>
<evidence type="ECO:0000313" key="2">
    <source>
        <dbReference type="Proteomes" id="UP000638648"/>
    </source>
</evidence>
<dbReference type="AlphaFoldDB" id="A0A927RF70"/>
<name>A0A927RF70_9ACTN</name>
<comment type="caution">
    <text evidence="1">The sequence shown here is derived from an EMBL/GenBank/DDBJ whole genome shotgun (WGS) entry which is preliminary data.</text>
</comment>
<sequence length="51" mass="5449">MIRSKRSRIGDEALSIVDLHTLGVDKDGQACIEPSSTIIRALLANLGVPAF</sequence>
<reference evidence="1" key="1">
    <citation type="submission" date="2020-10" db="EMBL/GenBank/DDBJ databases">
        <title>Sequencing the genomes of 1000 actinobacteria strains.</title>
        <authorList>
            <person name="Klenk H.-P."/>
        </authorList>
    </citation>
    <scope>NUCLEOTIDE SEQUENCE</scope>
    <source>
        <strain evidence="1">DSM 45354</strain>
    </source>
</reference>
<organism evidence="1 2">
    <name type="scientific">Actinopolymorpha pittospori</name>
    <dbReference type="NCBI Taxonomy" id="648752"/>
    <lineage>
        <taxon>Bacteria</taxon>
        <taxon>Bacillati</taxon>
        <taxon>Actinomycetota</taxon>
        <taxon>Actinomycetes</taxon>
        <taxon>Propionibacteriales</taxon>
        <taxon>Actinopolymorphaceae</taxon>
        <taxon>Actinopolymorpha</taxon>
    </lineage>
</organism>
<accession>A0A927RF70</accession>